<keyword evidence="6 7" id="KW-0961">Cell wall biogenesis/degradation</keyword>
<dbReference type="STRING" id="1801797.A3G06_00460"/>
<dbReference type="EC" id="4.2.2.29" evidence="7"/>
<feature type="transmembrane region" description="Helical" evidence="7">
    <location>
        <begin position="7"/>
        <end position="24"/>
    </location>
</feature>
<evidence type="ECO:0000256" key="6">
    <source>
        <dbReference type="ARBA" id="ARBA00023316"/>
    </source>
</evidence>
<keyword evidence="5 7" id="KW-0456">Lyase</keyword>
<evidence type="ECO:0000256" key="2">
    <source>
        <dbReference type="ARBA" id="ARBA00022692"/>
    </source>
</evidence>
<dbReference type="HAMAP" id="MF_02065">
    <property type="entry name" value="MltG"/>
    <property type="match status" value="1"/>
</dbReference>
<name>A0A1F6YCT3_9BACT</name>
<reference evidence="8 9" key="1">
    <citation type="journal article" date="2016" name="Nat. Commun.">
        <title>Thousands of microbial genomes shed light on interconnected biogeochemical processes in an aquifer system.</title>
        <authorList>
            <person name="Anantharaman K."/>
            <person name="Brown C.T."/>
            <person name="Hug L.A."/>
            <person name="Sharon I."/>
            <person name="Castelle C.J."/>
            <person name="Probst A.J."/>
            <person name="Thomas B.C."/>
            <person name="Singh A."/>
            <person name="Wilkins M.J."/>
            <person name="Karaoz U."/>
            <person name="Brodie E.L."/>
            <person name="Williams K.H."/>
            <person name="Hubbard S.S."/>
            <person name="Banfield J.F."/>
        </authorList>
    </citation>
    <scope>NUCLEOTIDE SEQUENCE [LARGE SCALE GENOMIC DNA]</scope>
</reference>
<dbReference type="PANTHER" id="PTHR30518:SF2">
    <property type="entry name" value="ENDOLYTIC MUREIN TRANSGLYCOSYLASE"/>
    <property type="match status" value="1"/>
</dbReference>
<dbReference type="Pfam" id="PF02618">
    <property type="entry name" value="YceG"/>
    <property type="match status" value="1"/>
</dbReference>
<evidence type="ECO:0000256" key="3">
    <source>
        <dbReference type="ARBA" id="ARBA00022989"/>
    </source>
</evidence>
<dbReference type="GO" id="GO:0005886">
    <property type="term" value="C:plasma membrane"/>
    <property type="evidence" value="ECO:0007669"/>
    <property type="project" value="UniProtKB-SubCell"/>
</dbReference>
<dbReference type="AlphaFoldDB" id="A0A1F6YCT3"/>
<comment type="subcellular location">
    <subcellularLocation>
        <location evidence="7">Cell membrane</location>
        <topology evidence="7">Single-pass membrane protein</topology>
    </subcellularLocation>
</comment>
<evidence type="ECO:0000256" key="1">
    <source>
        <dbReference type="ARBA" id="ARBA00022475"/>
    </source>
</evidence>
<dbReference type="InterPro" id="IPR003770">
    <property type="entry name" value="MLTG-like"/>
</dbReference>
<keyword evidence="4 7" id="KW-0472">Membrane</keyword>
<accession>A0A1F6YCT3</accession>
<evidence type="ECO:0000313" key="8">
    <source>
        <dbReference type="EMBL" id="OGJ04172.1"/>
    </source>
</evidence>
<evidence type="ECO:0000313" key="9">
    <source>
        <dbReference type="Proteomes" id="UP000176192"/>
    </source>
</evidence>
<dbReference type="PANTHER" id="PTHR30518">
    <property type="entry name" value="ENDOLYTIC MUREIN TRANSGLYCOSYLASE"/>
    <property type="match status" value="1"/>
</dbReference>
<organism evidence="8 9">
    <name type="scientific">Candidatus Nomurabacteria bacterium RIFCSPLOWO2_12_FULL_46_14</name>
    <dbReference type="NCBI Taxonomy" id="1801797"/>
    <lineage>
        <taxon>Bacteria</taxon>
        <taxon>Candidatus Nomuraibacteriota</taxon>
    </lineage>
</organism>
<dbReference type="Proteomes" id="UP000176192">
    <property type="component" value="Unassembled WGS sequence"/>
</dbReference>
<dbReference type="GO" id="GO:0009252">
    <property type="term" value="P:peptidoglycan biosynthetic process"/>
    <property type="evidence" value="ECO:0007669"/>
    <property type="project" value="UniProtKB-UniRule"/>
</dbReference>
<protein>
    <recommendedName>
        <fullName evidence="7">Endolytic murein transglycosylase</fullName>
        <ecNumber evidence="7">4.2.2.29</ecNumber>
    </recommendedName>
    <alternativeName>
        <fullName evidence="7">Peptidoglycan lytic transglycosylase</fullName>
    </alternativeName>
    <alternativeName>
        <fullName evidence="7">Peptidoglycan polymerization terminase</fullName>
    </alternativeName>
</protein>
<keyword evidence="1 7" id="KW-1003">Cell membrane</keyword>
<comment type="catalytic activity">
    <reaction evidence="7">
        <text>a peptidoglycan chain = a peptidoglycan chain with N-acetyl-1,6-anhydromuramyl-[peptide] at the reducing end + a peptidoglycan chain with N-acetylglucosamine at the non-reducing end.</text>
        <dbReference type="EC" id="4.2.2.29"/>
    </reaction>
</comment>
<comment type="similarity">
    <text evidence="7">Belongs to the transglycosylase MltG family.</text>
</comment>
<dbReference type="GO" id="GO:0071555">
    <property type="term" value="P:cell wall organization"/>
    <property type="evidence" value="ECO:0007669"/>
    <property type="project" value="UniProtKB-KW"/>
</dbReference>
<dbReference type="EMBL" id="MFVV01000006">
    <property type="protein sequence ID" value="OGJ04172.1"/>
    <property type="molecule type" value="Genomic_DNA"/>
</dbReference>
<comment type="caution">
    <text evidence="8">The sequence shown here is derived from an EMBL/GenBank/DDBJ whole genome shotgun (WGS) entry which is preliminary data.</text>
</comment>
<keyword evidence="2 7" id="KW-0812">Transmembrane</keyword>
<dbReference type="NCBIfam" id="TIGR00247">
    <property type="entry name" value="endolytic transglycosylase MltG"/>
    <property type="match status" value="1"/>
</dbReference>
<comment type="function">
    <text evidence="7">Functions as a peptidoglycan terminase that cleaves nascent peptidoglycan strands endolytically to terminate their elongation.</text>
</comment>
<evidence type="ECO:0000256" key="7">
    <source>
        <dbReference type="HAMAP-Rule" id="MF_02065"/>
    </source>
</evidence>
<evidence type="ECO:0000256" key="4">
    <source>
        <dbReference type="ARBA" id="ARBA00023136"/>
    </source>
</evidence>
<dbReference type="GO" id="GO:0008932">
    <property type="term" value="F:lytic endotransglycosylase activity"/>
    <property type="evidence" value="ECO:0007669"/>
    <property type="project" value="UniProtKB-UniRule"/>
</dbReference>
<keyword evidence="3 7" id="KW-1133">Transmembrane helix</keyword>
<gene>
    <name evidence="7" type="primary">mltG</name>
    <name evidence="8" type="ORF">A3G06_00460</name>
</gene>
<feature type="site" description="Important for catalytic activity" evidence="7">
    <location>
        <position position="247"/>
    </location>
</feature>
<proteinExistence type="inferred from homology"/>
<evidence type="ECO:0000256" key="5">
    <source>
        <dbReference type="ARBA" id="ARBA00023239"/>
    </source>
</evidence>
<sequence length="367" mass="40493">MINSPKIWFSILVILFAIGGYFLLAHSDNSERFSNSPKKITEALVETIADSVTGPVGLTPKKENNIPPPEPPLPEGTDRFVVTLADDNEQIAQKLADAGFITDASVFVNILEKSKTAVLSGAYKLSQEMTPTQISQVLHGKPYMKWVFIKEGLRKEEIATILSNALGWSAKDKSAWLTAGEAKGPEYVEGVYYPDTYLIPVDEEPAVIAGRLISKFNEKFAPYLPMFTAKNINWARALTLASIVQREAANNADMPLVAGILWNRLNQNMALGVDATLQYARGDTGAGFWAPITLADKEIDSPFNTYKYKGLPPHPISNPGISAIEAVLNPTATDCLYYLHDRDRVTHCATTYEEHQANIQKYLVEES</sequence>
<dbReference type="Gene3D" id="3.30.1490.480">
    <property type="entry name" value="Endolytic murein transglycosylase"/>
    <property type="match status" value="1"/>
</dbReference>